<evidence type="ECO:0000313" key="2">
    <source>
        <dbReference type="Proteomes" id="UP000228535"/>
    </source>
</evidence>
<dbReference type="RefSeq" id="WP_157807752.1">
    <property type="nucleotide sequence ID" value="NZ_PGFA01000005.1"/>
</dbReference>
<sequence>MYLWQLPVPAATPSLFSIRLLAVAALGRTVREQTFAAAAQPQRLSVADLKPGIHQVRAPLSTGQLAAAVLQVQ</sequence>
<evidence type="ECO:0000313" key="1">
    <source>
        <dbReference type="EMBL" id="PJJ47889.1"/>
    </source>
</evidence>
<comment type="caution">
    <text evidence="1">The sequence shown here is derived from an EMBL/GenBank/DDBJ whole genome shotgun (WGS) entry which is preliminary data.</text>
</comment>
<dbReference type="EMBL" id="PGFA01000005">
    <property type="protein sequence ID" value="PJJ47889.1"/>
    <property type="molecule type" value="Genomic_DNA"/>
</dbReference>
<name>A0A2M9AQC0_9BACT</name>
<dbReference type="AlphaFoldDB" id="A0A2M9AQC0"/>
<dbReference type="Proteomes" id="UP000228535">
    <property type="component" value="Unassembled WGS sequence"/>
</dbReference>
<protein>
    <submittedName>
        <fullName evidence="1">Uncharacterized protein</fullName>
    </submittedName>
</protein>
<organism evidence="1 2">
    <name type="scientific">Hymenobacter chitinivorans DSM 11115</name>
    <dbReference type="NCBI Taxonomy" id="1121954"/>
    <lineage>
        <taxon>Bacteria</taxon>
        <taxon>Pseudomonadati</taxon>
        <taxon>Bacteroidota</taxon>
        <taxon>Cytophagia</taxon>
        <taxon>Cytophagales</taxon>
        <taxon>Hymenobacteraceae</taxon>
        <taxon>Hymenobacter</taxon>
    </lineage>
</organism>
<accession>A0A2M9AQC0</accession>
<proteinExistence type="predicted"/>
<keyword evidence="2" id="KW-1185">Reference proteome</keyword>
<reference evidence="1 2" key="1">
    <citation type="submission" date="2017-11" db="EMBL/GenBank/DDBJ databases">
        <title>Genomic Encyclopedia of Archaeal and Bacterial Type Strains, Phase II (KMG-II): From Individual Species to Whole Genera.</title>
        <authorList>
            <person name="Goeker M."/>
        </authorList>
    </citation>
    <scope>NUCLEOTIDE SEQUENCE [LARGE SCALE GENOMIC DNA]</scope>
    <source>
        <strain evidence="1 2">DSM 11115</strain>
    </source>
</reference>
<gene>
    <name evidence="1" type="ORF">CLV45_4579</name>
</gene>